<reference evidence="2 3" key="1">
    <citation type="submission" date="2016-07" db="EMBL/GenBank/DDBJ databases">
        <title>Pervasive Adenine N6-methylation of Active Genes in Fungi.</title>
        <authorList>
            <consortium name="DOE Joint Genome Institute"/>
            <person name="Mondo S.J."/>
            <person name="Dannebaum R.O."/>
            <person name="Kuo R.C."/>
            <person name="Labutti K."/>
            <person name="Haridas S."/>
            <person name="Kuo A."/>
            <person name="Salamov A."/>
            <person name="Ahrendt S.R."/>
            <person name="Lipzen A."/>
            <person name="Sullivan W."/>
            <person name="Andreopoulos W.B."/>
            <person name="Clum A."/>
            <person name="Lindquist E."/>
            <person name="Daum C."/>
            <person name="Ramamoorthy G.K."/>
            <person name="Gryganskyi A."/>
            <person name="Culley D."/>
            <person name="Magnuson J.K."/>
            <person name="James T.Y."/>
            <person name="O'Malley M.A."/>
            <person name="Stajich J.E."/>
            <person name="Spatafora J.W."/>
            <person name="Visel A."/>
            <person name="Grigoriev I.V."/>
        </authorList>
    </citation>
    <scope>NUCLEOTIDE SEQUENCE [LARGE SCALE GENOMIC DNA]</scope>
    <source>
        <strain evidence="2 3">ATCC 12442</strain>
    </source>
</reference>
<feature type="compositionally biased region" description="Polar residues" evidence="1">
    <location>
        <begin position="59"/>
        <end position="82"/>
    </location>
</feature>
<accession>A0A1Y1W0T1</accession>
<protein>
    <submittedName>
        <fullName evidence="2">Uncharacterized protein</fullName>
    </submittedName>
</protein>
<dbReference type="OrthoDB" id="10619662at2759"/>
<dbReference type="GeneID" id="63808428"/>
<name>A0A1Y1W0T1_9FUNG</name>
<evidence type="ECO:0000313" key="2">
    <source>
        <dbReference type="EMBL" id="ORX67139.1"/>
    </source>
</evidence>
<feature type="region of interest" description="Disordered" evidence="1">
    <location>
        <begin position="59"/>
        <end position="89"/>
    </location>
</feature>
<evidence type="ECO:0000313" key="3">
    <source>
        <dbReference type="Proteomes" id="UP000193922"/>
    </source>
</evidence>
<dbReference type="AlphaFoldDB" id="A0A1Y1W0T1"/>
<dbReference type="RefSeq" id="XP_040741061.1">
    <property type="nucleotide sequence ID" value="XM_040891780.1"/>
</dbReference>
<dbReference type="EMBL" id="MCFD01000013">
    <property type="protein sequence ID" value="ORX67139.1"/>
    <property type="molecule type" value="Genomic_DNA"/>
</dbReference>
<comment type="caution">
    <text evidence="2">The sequence shown here is derived from an EMBL/GenBank/DDBJ whole genome shotgun (WGS) entry which is preliminary data.</text>
</comment>
<keyword evidence="3" id="KW-1185">Reference proteome</keyword>
<sequence>MLPRLQHLRIWCNSMSHMDAGISPVSIQRAMPAAVHRNNLPAIAPKAVAVVSASTARINTPSTSNTHVNIPSNSNISDTGVSTAEEKTH</sequence>
<proteinExistence type="predicted"/>
<evidence type="ECO:0000256" key="1">
    <source>
        <dbReference type="SAM" id="MobiDB-lite"/>
    </source>
</evidence>
<dbReference type="Proteomes" id="UP000193922">
    <property type="component" value="Unassembled WGS sequence"/>
</dbReference>
<gene>
    <name evidence="2" type="ORF">DL89DRAFT_52816</name>
</gene>
<organism evidence="2 3">
    <name type="scientific">Linderina pennispora</name>
    <dbReference type="NCBI Taxonomy" id="61395"/>
    <lineage>
        <taxon>Eukaryota</taxon>
        <taxon>Fungi</taxon>
        <taxon>Fungi incertae sedis</taxon>
        <taxon>Zoopagomycota</taxon>
        <taxon>Kickxellomycotina</taxon>
        <taxon>Kickxellomycetes</taxon>
        <taxon>Kickxellales</taxon>
        <taxon>Kickxellaceae</taxon>
        <taxon>Linderina</taxon>
    </lineage>
</organism>